<reference evidence="1 2" key="2">
    <citation type="submission" date="2015-05" db="EMBL/GenBank/DDBJ databases">
        <authorList>
            <person name="Morales-Cruz A."/>
            <person name="Amrine K.C."/>
            <person name="Cantu D."/>
        </authorList>
    </citation>
    <scope>NUCLEOTIDE SEQUENCE [LARGE SCALE GENOMIC DNA]</scope>
    <source>
        <strain evidence="1">UCRPC4</strain>
    </source>
</reference>
<evidence type="ECO:0000313" key="2">
    <source>
        <dbReference type="Proteomes" id="UP000053317"/>
    </source>
</evidence>
<dbReference type="PANTHER" id="PTHR36839">
    <property type="entry name" value="METALLO-BETA-LACTAMASE FAMILY PROTEIN (AFU_ORTHOLOGUE AFUA_5G12770)"/>
    <property type="match status" value="1"/>
</dbReference>
<evidence type="ECO:0000313" key="1">
    <source>
        <dbReference type="EMBL" id="KKY17844.1"/>
    </source>
</evidence>
<accession>A0A0G2E591</accession>
<gene>
    <name evidence="1" type="ORF">UCRPC4_g05309</name>
</gene>
<sequence>MDGQDPRQFVPPTGQTFTTLAKLREDGYKNVWKQDEYNPKLWNVWTETKVKSDPRQFISNNRFAIGERAILLQTPHGNILWDLITLLDQETVDKINSLGGLAAMVISHPHYYTTYADWSRTFSCPVYIAQADSQWLERTDTPGLNLQLFNEQHKEIVPGVTAIICGGHFDGSIVLHWERTLFIADTILTVPVCAFHSIYSSSKTPFPPS</sequence>
<protein>
    <submittedName>
        <fullName evidence="1">Putative metallo-beta-lactamase family protein</fullName>
    </submittedName>
</protein>
<name>A0A0G2E591_PHACM</name>
<organism evidence="1 2">
    <name type="scientific">Phaeomoniella chlamydospora</name>
    <name type="common">Phaeoacremonium chlamydosporum</name>
    <dbReference type="NCBI Taxonomy" id="158046"/>
    <lineage>
        <taxon>Eukaryota</taxon>
        <taxon>Fungi</taxon>
        <taxon>Dikarya</taxon>
        <taxon>Ascomycota</taxon>
        <taxon>Pezizomycotina</taxon>
        <taxon>Eurotiomycetes</taxon>
        <taxon>Chaetothyriomycetidae</taxon>
        <taxon>Phaeomoniellales</taxon>
        <taxon>Phaeomoniellaceae</taxon>
        <taxon>Phaeomoniella</taxon>
    </lineage>
</organism>
<dbReference type="SUPFAM" id="SSF56281">
    <property type="entry name" value="Metallo-hydrolase/oxidoreductase"/>
    <property type="match status" value="1"/>
</dbReference>
<proteinExistence type="predicted"/>
<dbReference type="InterPro" id="IPR036866">
    <property type="entry name" value="RibonucZ/Hydroxyglut_hydro"/>
</dbReference>
<keyword evidence="2" id="KW-1185">Reference proteome</keyword>
<dbReference type="OrthoDB" id="17458at2759"/>
<dbReference type="EMBL" id="LCWF01000136">
    <property type="protein sequence ID" value="KKY17844.1"/>
    <property type="molecule type" value="Genomic_DNA"/>
</dbReference>
<dbReference type="AlphaFoldDB" id="A0A0G2E591"/>
<reference evidence="1 2" key="1">
    <citation type="submission" date="2015-05" db="EMBL/GenBank/DDBJ databases">
        <title>Distinctive expansion of gene families associated with plant cell wall degradation and secondary metabolism in the genomes of grapevine trunk pathogens.</title>
        <authorList>
            <person name="Lawrence D.P."/>
            <person name="Travadon R."/>
            <person name="Rolshausen P.E."/>
            <person name="Baumgartner K."/>
        </authorList>
    </citation>
    <scope>NUCLEOTIDE SEQUENCE [LARGE SCALE GENOMIC DNA]</scope>
    <source>
        <strain evidence="1">UCRPC4</strain>
    </source>
</reference>
<dbReference type="PANTHER" id="PTHR36839:SF1">
    <property type="entry name" value="METALLO-BETA-LACTAMASE FAMILY PROTEIN (AFU_ORTHOLOGUE AFUA_5G12770)"/>
    <property type="match status" value="1"/>
</dbReference>
<dbReference type="Gene3D" id="3.60.15.10">
    <property type="entry name" value="Ribonuclease Z/Hydroxyacylglutathione hydrolase-like"/>
    <property type="match status" value="1"/>
</dbReference>
<dbReference type="Proteomes" id="UP000053317">
    <property type="component" value="Unassembled WGS sequence"/>
</dbReference>
<comment type="caution">
    <text evidence="1">The sequence shown here is derived from an EMBL/GenBank/DDBJ whole genome shotgun (WGS) entry which is preliminary data.</text>
</comment>